<dbReference type="RefSeq" id="WP_253767237.1">
    <property type="nucleotide sequence ID" value="NZ_BAAAVE010000019.1"/>
</dbReference>
<feature type="transmembrane region" description="Helical" evidence="1">
    <location>
        <begin position="76"/>
        <end position="98"/>
    </location>
</feature>
<reference evidence="2 3" key="1">
    <citation type="submission" date="2022-06" db="EMBL/GenBank/DDBJ databases">
        <title>Sequencing the genomes of 1000 actinobacteria strains.</title>
        <authorList>
            <person name="Klenk H.-P."/>
        </authorList>
    </citation>
    <scope>NUCLEOTIDE SEQUENCE [LARGE SCALE GENOMIC DNA]</scope>
    <source>
        <strain evidence="2 3">DSM 44170</strain>
    </source>
</reference>
<accession>A0ABT1JUZ4</accession>
<keyword evidence="1" id="KW-1133">Transmembrane helix</keyword>
<keyword evidence="3" id="KW-1185">Reference proteome</keyword>
<proteinExistence type="predicted"/>
<protein>
    <submittedName>
        <fullName evidence="2">Uncharacterized protein</fullName>
    </submittedName>
</protein>
<evidence type="ECO:0000256" key="1">
    <source>
        <dbReference type="SAM" id="Phobius"/>
    </source>
</evidence>
<dbReference type="Proteomes" id="UP001320766">
    <property type="component" value="Unassembled WGS sequence"/>
</dbReference>
<dbReference type="EMBL" id="JAMZEC010000001">
    <property type="protein sequence ID" value="MCP2345568.1"/>
    <property type="molecule type" value="Genomic_DNA"/>
</dbReference>
<gene>
    <name evidence="2" type="ORF">HD595_001690</name>
</gene>
<keyword evidence="1" id="KW-0472">Membrane</keyword>
<sequence length="120" mass="12292">MGGSSGLRSRWAAGVTGLSYATAVSWLTWLVVSGPLSYGLKGSGTMLMMALPSSLLAMPSATWIESTLAGGSFSPAWESVFLAAPGIAQAVALAAMLGQRLTRGPGRRPRDAFKACPASC</sequence>
<evidence type="ECO:0000313" key="3">
    <source>
        <dbReference type="Proteomes" id="UP001320766"/>
    </source>
</evidence>
<name>A0ABT1JUZ4_9ACTN</name>
<keyword evidence="1" id="KW-0812">Transmembrane</keyword>
<feature type="transmembrane region" description="Helical" evidence="1">
    <location>
        <begin position="44"/>
        <end position="64"/>
    </location>
</feature>
<evidence type="ECO:0000313" key="2">
    <source>
        <dbReference type="EMBL" id="MCP2345568.1"/>
    </source>
</evidence>
<feature type="transmembrane region" description="Helical" evidence="1">
    <location>
        <begin position="12"/>
        <end position="32"/>
    </location>
</feature>
<organism evidence="2 3">
    <name type="scientific">Nonomuraea roseoviolacea subsp. carminata</name>
    <dbReference type="NCBI Taxonomy" id="160689"/>
    <lineage>
        <taxon>Bacteria</taxon>
        <taxon>Bacillati</taxon>
        <taxon>Actinomycetota</taxon>
        <taxon>Actinomycetes</taxon>
        <taxon>Streptosporangiales</taxon>
        <taxon>Streptosporangiaceae</taxon>
        <taxon>Nonomuraea</taxon>
    </lineage>
</organism>
<comment type="caution">
    <text evidence="2">The sequence shown here is derived from an EMBL/GenBank/DDBJ whole genome shotgun (WGS) entry which is preliminary data.</text>
</comment>